<gene>
    <name evidence="3" type="ORF">PODLI_1B021091</name>
</gene>
<organism evidence="3 4">
    <name type="scientific">Podarcis lilfordi</name>
    <name type="common">Lilford's wall lizard</name>
    <dbReference type="NCBI Taxonomy" id="74358"/>
    <lineage>
        <taxon>Eukaryota</taxon>
        <taxon>Metazoa</taxon>
        <taxon>Chordata</taxon>
        <taxon>Craniata</taxon>
        <taxon>Vertebrata</taxon>
        <taxon>Euteleostomi</taxon>
        <taxon>Lepidosauria</taxon>
        <taxon>Squamata</taxon>
        <taxon>Bifurcata</taxon>
        <taxon>Unidentata</taxon>
        <taxon>Episquamata</taxon>
        <taxon>Laterata</taxon>
        <taxon>Lacertibaenia</taxon>
        <taxon>Lacertidae</taxon>
        <taxon>Podarcis</taxon>
    </lineage>
</organism>
<evidence type="ECO:0000256" key="1">
    <source>
        <dbReference type="ARBA" id="ARBA00037957"/>
    </source>
</evidence>
<keyword evidence="4" id="KW-1185">Reference proteome</keyword>
<dbReference type="PANTHER" id="PTHR14469">
    <property type="entry name" value="SARCOMA ANTIGEN NY-SAR-23"/>
    <property type="match status" value="1"/>
</dbReference>
<accession>A0AA35KV99</accession>
<evidence type="ECO:0000313" key="4">
    <source>
        <dbReference type="Proteomes" id="UP001178461"/>
    </source>
</evidence>
<feature type="region of interest" description="Disordered" evidence="2">
    <location>
        <begin position="342"/>
        <end position="376"/>
    </location>
</feature>
<dbReference type="AlphaFoldDB" id="A0AA35KV99"/>
<dbReference type="PANTHER" id="PTHR14469:SF0">
    <property type="entry name" value="FAMILY WITH SEQUENCE SIMILARITY 113"/>
    <property type="match status" value="1"/>
</dbReference>
<sequence length="499" mass="56702">MELPASEAVYLFMFQKLGPELAKLDPGLKACRSDASLQPRITIAGTSEAASWSWKIVPVQSGRASLSFLFSGRRKATLGRKTQSMPTFSSKEAHQLLHNKFVVILGDSIQRCVYKDLVQLLQSDSLLTASQLKSKGELRFEDDHLVEGGVLGSLHNGTRYREVRQYRTGHHLVRFYFLTRVYSEYVESILEDFQAGPQPDILVLNSCVWDVSRYGPSSMKAYRKNLETVFNRLDAVLPASCLVIWNMTMPLGPRVTGGFLIPELQHLSKTLRNDIIEGNFYGATLAGFHLFDVLDLHFHFRFDLRNRVKDGVHWNNVVHRRITNLLLTHVADAWRVVVPSRHRSPDEPAWNTPGTPLPPLPPRLGASQLLPGPRDSHPPPYPCVPQFYDDSVLVPSNWGPSEPVSGFRSFEDPHFLTPHMDAAALHDFRHLGGNSAPVPGPFPAYPSHDEKNDPPRSWRQRRRSRIGGHHGSYVMRRPCFYPRDETPYRRFCPVRSQRY</sequence>
<evidence type="ECO:0008006" key="5">
    <source>
        <dbReference type="Google" id="ProtNLM"/>
    </source>
</evidence>
<feature type="compositionally biased region" description="Basic and acidic residues" evidence="2">
    <location>
        <begin position="447"/>
        <end position="456"/>
    </location>
</feature>
<name>A0AA35KV99_9SAUR</name>
<evidence type="ECO:0000313" key="3">
    <source>
        <dbReference type="EMBL" id="CAI5784907.1"/>
    </source>
</evidence>
<dbReference type="Proteomes" id="UP001178461">
    <property type="component" value="Chromosome 9"/>
</dbReference>
<feature type="compositionally biased region" description="Basic residues" evidence="2">
    <location>
        <begin position="458"/>
        <end position="468"/>
    </location>
</feature>
<feature type="region of interest" description="Disordered" evidence="2">
    <location>
        <begin position="435"/>
        <end position="470"/>
    </location>
</feature>
<dbReference type="InterPro" id="IPR036514">
    <property type="entry name" value="SGNH_hydro_sf"/>
</dbReference>
<protein>
    <recommendedName>
        <fullName evidence="5">PC-esterase domain containing 1A</fullName>
    </recommendedName>
</protein>
<dbReference type="SUPFAM" id="SSF52266">
    <property type="entry name" value="SGNH hydrolase"/>
    <property type="match status" value="1"/>
</dbReference>
<comment type="similarity">
    <text evidence="1">Belongs to the PC-esterase family.</text>
</comment>
<proteinExistence type="inferred from homology"/>
<dbReference type="Gene3D" id="3.40.50.1110">
    <property type="entry name" value="SGNH hydrolase"/>
    <property type="match status" value="1"/>
</dbReference>
<reference evidence="3" key="1">
    <citation type="submission" date="2022-12" db="EMBL/GenBank/DDBJ databases">
        <authorList>
            <person name="Alioto T."/>
            <person name="Alioto T."/>
            <person name="Gomez Garrido J."/>
        </authorList>
    </citation>
    <scope>NUCLEOTIDE SEQUENCE</scope>
</reference>
<dbReference type="EMBL" id="OX395134">
    <property type="protein sequence ID" value="CAI5784907.1"/>
    <property type="molecule type" value="Genomic_DNA"/>
</dbReference>
<evidence type="ECO:0000256" key="2">
    <source>
        <dbReference type="SAM" id="MobiDB-lite"/>
    </source>
</evidence>